<dbReference type="AlphaFoldDB" id="A0A2S9YTY2"/>
<keyword evidence="6" id="KW-0414">Isoprene biosynthesis</keyword>
<sequence>MISNQSEAMTTFDLDAYFAERQAAVNDALAAALPEPAPRQDPGRLREAMRYGVLLGGKRMRPLLTIAACEAVGGQVSDALPAGCALEMIHAYSLVHDDLPAMDNDIERRGKPTVHVEFGEGNAILVGDALLTEAFRVLVSGERGIPRALVAHAVTMLARHAGIDGMVGGQGLDLQVGQDIPALDLLEQVHALKTGGLFAAAGGLGALSGGANLDVVAKLERYGLAFGVAFQHADDILDNDQPALRDAAAVRIRELTDECREIASAFAAAGRPLAAIADWIDQRAARARAGEDLA</sequence>
<dbReference type="SFLD" id="SFLDG01017">
    <property type="entry name" value="Polyprenyl_Transferase_Like"/>
    <property type="match status" value="1"/>
</dbReference>
<accession>A0A2S9YTY2</accession>
<evidence type="ECO:0000256" key="7">
    <source>
        <dbReference type="RuleBase" id="RU004466"/>
    </source>
</evidence>
<evidence type="ECO:0000256" key="3">
    <source>
        <dbReference type="ARBA" id="ARBA00022679"/>
    </source>
</evidence>
<keyword evidence="5" id="KW-0460">Magnesium</keyword>
<dbReference type="SFLD" id="SFLDS00005">
    <property type="entry name" value="Isoprenoid_Synthase_Type_I"/>
    <property type="match status" value="1"/>
</dbReference>
<dbReference type="PANTHER" id="PTHR43281">
    <property type="entry name" value="FARNESYL DIPHOSPHATE SYNTHASE"/>
    <property type="match status" value="1"/>
</dbReference>
<dbReference type="EMBL" id="PVNL01000041">
    <property type="protein sequence ID" value="PRQ08548.1"/>
    <property type="molecule type" value="Genomic_DNA"/>
</dbReference>
<evidence type="ECO:0000256" key="6">
    <source>
        <dbReference type="ARBA" id="ARBA00023229"/>
    </source>
</evidence>
<dbReference type="EC" id="2.5.1.10" evidence="8"/>
<name>A0A2S9YTY2_9BACT</name>
<dbReference type="Gene3D" id="1.10.600.10">
    <property type="entry name" value="Farnesyl Diphosphate Synthase"/>
    <property type="match status" value="1"/>
</dbReference>
<dbReference type="OrthoDB" id="9805316at2"/>
<dbReference type="FunFam" id="1.10.600.10:FF:000001">
    <property type="entry name" value="Geranylgeranyl diphosphate synthase"/>
    <property type="match status" value="1"/>
</dbReference>
<dbReference type="CDD" id="cd00685">
    <property type="entry name" value="Trans_IPPS_HT"/>
    <property type="match status" value="1"/>
</dbReference>
<reference evidence="8 9" key="1">
    <citation type="submission" date="2018-03" db="EMBL/GenBank/DDBJ databases">
        <title>Draft Genome Sequences of the Obligatory Marine Myxobacteria Enhygromyxa salina SWB007.</title>
        <authorList>
            <person name="Poehlein A."/>
            <person name="Moghaddam J.A."/>
            <person name="Harms H."/>
            <person name="Alanjari M."/>
            <person name="Koenig G.M."/>
            <person name="Daniel R."/>
            <person name="Schaeberle T.F."/>
        </authorList>
    </citation>
    <scope>NUCLEOTIDE SEQUENCE [LARGE SCALE GENOMIC DNA]</scope>
    <source>
        <strain evidence="8 9">SWB007</strain>
    </source>
</reference>
<comment type="caution">
    <text evidence="8">The sequence shown here is derived from an EMBL/GenBank/DDBJ whole genome shotgun (WGS) entry which is preliminary data.</text>
</comment>
<keyword evidence="4" id="KW-0479">Metal-binding</keyword>
<dbReference type="GO" id="GO:0046872">
    <property type="term" value="F:metal ion binding"/>
    <property type="evidence" value="ECO:0007669"/>
    <property type="project" value="UniProtKB-KW"/>
</dbReference>
<dbReference type="InterPro" id="IPR008949">
    <property type="entry name" value="Isoprenoid_synthase_dom_sf"/>
</dbReference>
<comment type="cofactor">
    <cofactor evidence="1">
        <name>Mg(2+)</name>
        <dbReference type="ChEBI" id="CHEBI:18420"/>
    </cofactor>
</comment>
<organism evidence="8 9">
    <name type="scientific">Enhygromyxa salina</name>
    <dbReference type="NCBI Taxonomy" id="215803"/>
    <lineage>
        <taxon>Bacteria</taxon>
        <taxon>Pseudomonadati</taxon>
        <taxon>Myxococcota</taxon>
        <taxon>Polyangia</taxon>
        <taxon>Nannocystales</taxon>
        <taxon>Nannocystaceae</taxon>
        <taxon>Enhygromyxa</taxon>
    </lineage>
</organism>
<evidence type="ECO:0000313" key="8">
    <source>
        <dbReference type="EMBL" id="PRQ08548.1"/>
    </source>
</evidence>
<proteinExistence type="inferred from homology"/>
<dbReference type="GO" id="GO:0004337">
    <property type="term" value="F:(2E,6E)-farnesyl diphosphate synthase activity"/>
    <property type="evidence" value="ECO:0007669"/>
    <property type="project" value="UniProtKB-EC"/>
</dbReference>
<evidence type="ECO:0000256" key="5">
    <source>
        <dbReference type="ARBA" id="ARBA00022842"/>
    </source>
</evidence>
<dbReference type="Proteomes" id="UP000238823">
    <property type="component" value="Unassembled WGS sequence"/>
</dbReference>
<dbReference type="PANTHER" id="PTHR43281:SF1">
    <property type="entry name" value="FARNESYL DIPHOSPHATE SYNTHASE"/>
    <property type="match status" value="1"/>
</dbReference>
<dbReference type="PROSITE" id="PS00723">
    <property type="entry name" value="POLYPRENYL_SYNTHASE_1"/>
    <property type="match status" value="1"/>
</dbReference>
<evidence type="ECO:0000313" key="9">
    <source>
        <dbReference type="Proteomes" id="UP000238823"/>
    </source>
</evidence>
<dbReference type="InterPro" id="IPR033749">
    <property type="entry name" value="Polyprenyl_synt_CS"/>
</dbReference>
<dbReference type="Pfam" id="PF00348">
    <property type="entry name" value="polyprenyl_synt"/>
    <property type="match status" value="1"/>
</dbReference>
<keyword evidence="3 7" id="KW-0808">Transferase</keyword>
<comment type="similarity">
    <text evidence="2 7">Belongs to the FPP/GGPP synthase family.</text>
</comment>
<protein>
    <submittedName>
        <fullName evidence="8">Farnesyl diphosphate synthase</fullName>
        <ecNumber evidence="8">2.5.1.10</ecNumber>
    </submittedName>
</protein>
<evidence type="ECO:0000256" key="4">
    <source>
        <dbReference type="ARBA" id="ARBA00022723"/>
    </source>
</evidence>
<evidence type="ECO:0000256" key="2">
    <source>
        <dbReference type="ARBA" id="ARBA00006706"/>
    </source>
</evidence>
<dbReference type="GO" id="GO:0016114">
    <property type="term" value="P:terpenoid biosynthetic process"/>
    <property type="evidence" value="ECO:0007669"/>
    <property type="project" value="UniProtKB-ARBA"/>
</dbReference>
<dbReference type="InterPro" id="IPR000092">
    <property type="entry name" value="Polyprenyl_synt"/>
</dbReference>
<gene>
    <name evidence="8" type="ORF">ENSA7_18340</name>
</gene>
<evidence type="ECO:0000256" key="1">
    <source>
        <dbReference type="ARBA" id="ARBA00001946"/>
    </source>
</evidence>
<dbReference type="SUPFAM" id="SSF48576">
    <property type="entry name" value="Terpenoid synthases"/>
    <property type="match status" value="1"/>
</dbReference>